<dbReference type="AlphaFoldDB" id="A7TLU0"/>
<dbReference type="GO" id="GO:0036205">
    <property type="term" value="P:histone catabolic process"/>
    <property type="evidence" value="ECO:0007669"/>
    <property type="project" value="EnsemblFungi"/>
</dbReference>
<dbReference type="InterPro" id="IPR044288">
    <property type="entry name" value="ZNF598/HEL2"/>
</dbReference>
<dbReference type="CDD" id="cd16615">
    <property type="entry name" value="RING-HC_ZNF598"/>
    <property type="match status" value="1"/>
</dbReference>
<proteinExistence type="inferred from homology"/>
<dbReference type="STRING" id="436907.A7TLU0"/>
<dbReference type="EMBL" id="DS480417">
    <property type="protein sequence ID" value="EDO16782.1"/>
    <property type="molecule type" value="Genomic_DNA"/>
</dbReference>
<dbReference type="GO" id="GO:0008270">
    <property type="term" value="F:zinc ion binding"/>
    <property type="evidence" value="ECO:0007669"/>
    <property type="project" value="UniProtKB-KW"/>
</dbReference>
<dbReference type="Gene3D" id="3.30.40.10">
    <property type="entry name" value="Zinc/RING finger domain, C3HC4 (zinc finger)"/>
    <property type="match status" value="1"/>
</dbReference>
<dbReference type="GeneID" id="5544941"/>
<dbReference type="InterPro" id="IPR013083">
    <property type="entry name" value="Znf_RING/FYVE/PHD"/>
</dbReference>
<evidence type="ECO:0000256" key="5">
    <source>
        <dbReference type="ARBA" id="ARBA00022490"/>
    </source>
</evidence>
<evidence type="ECO:0000256" key="12">
    <source>
        <dbReference type="PROSITE-ProRule" id="PRU00175"/>
    </source>
</evidence>
<dbReference type="GO" id="GO:0070966">
    <property type="term" value="P:nuclear-transcribed mRNA catabolic process, no-go decay"/>
    <property type="evidence" value="ECO:0007669"/>
    <property type="project" value="EnsemblFungi"/>
</dbReference>
<keyword evidence="8" id="KW-0479">Metal-binding</keyword>
<dbReference type="GO" id="GO:0022626">
    <property type="term" value="C:cytosolic ribosome"/>
    <property type="evidence" value="ECO:0007669"/>
    <property type="project" value="EnsemblFungi"/>
</dbReference>
<comment type="similarity">
    <text evidence="11">Belongs to the ZNF598/HEL2 family.</text>
</comment>
<dbReference type="GO" id="GO:0170011">
    <property type="term" value="F:stalled ribosome sensor activity"/>
    <property type="evidence" value="ECO:0007669"/>
    <property type="project" value="EnsemblFungi"/>
</dbReference>
<evidence type="ECO:0000256" key="6">
    <source>
        <dbReference type="ARBA" id="ARBA00022553"/>
    </source>
</evidence>
<dbReference type="SMART" id="SM00355">
    <property type="entry name" value="ZnF_C2H2"/>
    <property type="match status" value="4"/>
</dbReference>
<evidence type="ECO:0000256" key="7">
    <source>
        <dbReference type="ARBA" id="ARBA00022679"/>
    </source>
</evidence>
<evidence type="ECO:0000256" key="3">
    <source>
        <dbReference type="ARBA" id="ARBA00004906"/>
    </source>
</evidence>
<dbReference type="OrthoDB" id="3838338at2759"/>
<dbReference type="InterPro" id="IPR013087">
    <property type="entry name" value="Znf_C2H2_type"/>
</dbReference>
<evidence type="ECO:0000256" key="4">
    <source>
        <dbReference type="ARBA" id="ARBA00012483"/>
    </source>
</evidence>
<comment type="subcellular location">
    <subcellularLocation>
        <location evidence="2">Cytoplasm</location>
    </subcellularLocation>
</comment>
<dbReference type="PhylomeDB" id="A7TLU0"/>
<dbReference type="FunCoup" id="A7TLU0">
    <property type="interactions" value="100"/>
</dbReference>
<dbReference type="Proteomes" id="UP000000267">
    <property type="component" value="Unassembled WGS sequence"/>
</dbReference>
<dbReference type="GO" id="GO:0070651">
    <property type="term" value="P:nonfunctional rRNA decay"/>
    <property type="evidence" value="ECO:0007669"/>
    <property type="project" value="EnsemblFungi"/>
</dbReference>
<dbReference type="GO" id="GO:0061157">
    <property type="term" value="P:mRNA destabilization"/>
    <property type="evidence" value="ECO:0007669"/>
    <property type="project" value="EnsemblFungi"/>
</dbReference>
<evidence type="ECO:0000256" key="11">
    <source>
        <dbReference type="ARBA" id="ARBA00035113"/>
    </source>
</evidence>
<feature type="region of interest" description="Disordered" evidence="13">
    <location>
        <begin position="1"/>
        <end position="58"/>
    </location>
</feature>
<dbReference type="RefSeq" id="XP_001644640.1">
    <property type="nucleotide sequence ID" value="XM_001644590.1"/>
</dbReference>
<dbReference type="GO" id="GO:0070534">
    <property type="term" value="P:protein K63-linked ubiquitination"/>
    <property type="evidence" value="ECO:0007669"/>
    <property type="project" value="EnsemblFungi"/>
</dbReference>
<dbReference type="HOGENOM" id="CLU_008515_2_0_1"/>
<dbReference type="InterPro" id="IPR041888">
    <property type="entry name" value="RING-HC_ZNF598/HEL2"/>
</dbReference>
<sequence>MSSKSQSGGKQGSFRRLQGPQANLNKTNDDDKKLTGKKAKRHWHKNEDGTLGGANNKDHGEDDDTEICLICAEPLRIASLSPCSHKTCHKCSFRQRALYEKKSCLICRTDNELVKFTEDVDAQFDDVKNISETSEKYGIAFATNQIAEETLSLLKFQCPICLKKQDSPDLKDHGSLKKLGDHLKSTHNKLLCMICAKNKHLFISELKLYTPNQLKNHQSNGDSKGFKGHPLCAFCNDKRFYSDDELYLHMRNNHERCHICDKLNPGSPQYFKDYNQLFEHFRNSHYACNIQSCLDNKFVVFGDEFELQAHILQEHGDIIKGKPKLFQSELSTFIPTPARVIRNQNVLDDPSSSNRGIADDESLEVKRLRLEERAKHYLNNSFEDFERFKGLNDKYEKSKISAHELLASYQSLFTSQEANEYLLIHNLADTFSRKSNKYKELNAIYEAEEQRIARSSLPSLSGGSFVPTKSGIWGNSSSTSVKSMNTRNLNTSSLPTLQLQPASFDVFGSQKKAVQSYKSLTKPKKKTVVKSVVRTTDQSLDNDFTPTYLKNKSQSPAPSASSSSTSISSQNNVIVNKNMKGKDKLSSLKLESLPTPKPRVYIPPVHEPIIPDPKKWGKGTKEPGTPDDELAGLVIDGGNSKKKGKQKQLLFHIGI</sequence>
<evidence type="ECO:0000256" key="9">
    <source>
        <dbReference type="ARBA" id="ARBA00022771"/>
    </source>
</evidence>
<feature type="compositionally biased region" description="Low complexity" evidence="13">
    <location>
        <begin position="551"/>
        <end position="578"/>
    </location>
</feature>
<evidence type="ECO:0000313" key="16">
    <source>
        <dbReference type="Proteomes" id="UP000000267"/>
    </source>
</evidence>
<dbReference type="PANTHER" id="PTHR22938:SF0">
    <property type="entry name" value="E3 UBIQUITIN-PROTEIN LIGASE ZNF598"/>
    <property type="match status" value="1"/>
</dbReference>
<dbReference type="GO" id="GO:0070181">
    <property type="term" value="F:small ribosomal subunit rRNA binding"/>
    <property type="evidence" value="ECO:0007669"/>
    <property type="project" value="EnsemblFungi"/>
</dbReference>
<name>A7TLU0_VANPO</name>
<evidence type="ECO:0000259" key="14">
    <source>
        <dbReference type="PROSITE" id="PS50089"/>
    </source>
</evidence>
<feature type="compositionally biased region" description="Polar residues" evidence="13">
    <location>
        <begin position="540"/>
        <end position="550"/>
    </location>
</feature>
<dbReference type="EC" id="2.3.2.27" evidence="4"/>
<feature type="region of interest" description="Disordered" evidence="13">
    <location>
        <begin position="599"/>
        <end position="646"/>
    </location>
</feature>
<dbReference type="InterPro" id="IPR057634">
    <property type="entry name" value="PAH_ZNF598/HEL2"/>
</dbReference>
<evidence type="ECO:0000256" key="13">
    <source>
        <dbReference type="SAM" id="MobiDB-lite"/>
    </source>
</evidence>
<gene>
    <name evidence="15" type="ORF">Kpol_526p35</name>
</gene>
<evidence type="ECO:0000256" key="8">
    <source>
        <dbReference type="ARBA" id="ARBA00022723"/>
    </source>
</evidence>
<keyword evidence="5" id="KW-0963">Cytoplasm</keyword>
<comment type="pathway">
    <text evidence="3">Protein modification; protein ubiquitination.</text>
</comment>
<accession>A7TLU0</accession>
<dbReference type="InParanoid" id="A7TLU0"/>
<dbReference type="PANTHER" id="PTHR22938">
    <property type="entry name" value="ZINC FINGER PROTEIN 598"/>
    <property type="match status" value="1"/>
</dbReference>
<dbReference type="InterPro" id="IPR056437">
    <property type="entry name" value="Znf-C2H2_ZNF598/HEL2"/>
</dbReference>
<feature type="domain" description="RING-type" evidence="14">
    <location>
        <begin position="68"/>
        <end position="108"/>
    </location>
</feature>
<evidence type="ECO:0000313" key="15">
    <source>
        <dbReference type="EMBL" id="EDO16782.1"/>
    </source>
</evidence>
<dbReference type="GO" id="GO:1990116">
    <property type="term" value="P:ribosome-associated ubiquitin-dependent protein catabolic process"/>
    <property type="evidence" value="ECO:0007669"/>
    <property type="project" value="EnsemblFungi"/>
</dbReference>
<dbReference type="GO" id="GO:0061630">
    <property type="term" value="F:ubiquitin protein ligase activity"/>
    <property type="evidence" value="ECO:0007669"/>
    <property type="project" value="UniProtKB-EC"/>
</dbReference>
<dbReference type="Pfam" id="PF23202">
    <property type="entry name" value="PAH_ZNF598"/>
    <property type="match status" value="1"/>
</dbReference>
<dbReference type="eggNOG" id="KOG2231">
    <property type="taxonomic scope" value="Eukaryota"/>
</dbReference>
<evidence type="ECO:0000256" key="2">
    <source>
        <dbReference type="ARBA" id="ARBA00004496"/>
    </source>
</evidence>
<organism evidence="16">
    <name type="scientific">Vanderwaltozyma polyspora (strain ATCC 22028 / DSM 70294 / BCRC 21397 / CBS 2163 / NBRC 10782 / NRRL Y-8283 / UCD 57-17)</name>
    <name type="common">Kluyveromyces polysporus</name>
    <dbReference type="NCBI Taxonomy" id="436907"/>
    <lineage>
        <taxon>Eukaryota</taxon>
        <taxon>Fungi</taxon>
        <taxon>Dikarya</taxon>
        <taxon>Ascomycota</taxon>
        <taxon>Saccharomycotina</taxon>
        <taxon>Saccharomycetes</taxon>
        <taxon>Saccharomycetales</taxon>
        <taxon>Saccharomycetaceae</taxon>
        <taxon>Vanderwaltozyma</taxon>
    </lineage>
</organism>
<feature type="region of interest" description="Disordered" evidence="13">
    <location>
        <begin position="540"/>
        <end position="580"/>
    </location>
</feature>
<feature type="compositionally biased region" description="Basic residues" evidence="13">
    <location>
        <begin position="35"/>
        <end position="44"/>
    </location>
</feature>
<dbReference type="Pfam" id="PF23230">
    <property type="entry name" value="zf-C2H2_13"/>
    <property type="match status" value="1"/>
</dbReference>
<dbReference type="PROSITE" id="PS50089">
    <property type="entry name" value="ZF_RING_2"/>
    <property type="match status" value="1"/>
</dbReference>
<protein>
    <recommendedName>
        <fullName evidence="4">RING-type E3 ubiquitin transferase</fullName>
        <ecNumber evidence="4">2.3.2.27</ecNumber>
    </recommendedName>
</protein>
<keyword evidence="10" id="KW-0862">Zinc</keyword>
<dbReference type="KEGG" id="vpo:Kpol_526p35"/>
<feature type="compositionally biased region" description="Basic and acidic residues" evidence="13">
    <location>
        <begin position="612"/>
        <end position="621"/>
    </location>
</feature>
<reference evidence="15 16" key="1">
    <citation type="journal article" date="2007" name="Proc. Natl. Acad. Sci. U.S.A.">
        <title>Independent sorting-out of thousands of duplicated gene pairs in two yeast species descended from a whole-genome duplication.</title>
        <authorList>
            <person name="Scannell D.R."/>
            <person name="Frank A.C."/>
            <person name="Conant G.C."/>
            <person name="Byrne K.P."/>
            <person name="Woolfit M."/>
            <person name="Wolfe K.H."/>
        </authorList>
    </citation>
    <scope>NUCLEOTIDE SEQUENCE [LARGE SCALE GENOMIC DNA]</scope>
    <source>
        <strain evidence="16">ATCC 22028 / DSM 70294 / BCRC 21397 / CBS 2163 / NBRC 10782 / NRRL Y-8283 / UCD 57-17</strain>
    </source>
</reference>
<dbReference type="GO" id="GO:0072344">
    <property type="term" value="P:rescue of stalled ribosome"/>
    <property type="evidence" value="ECO:0007669"/>
    <property type="project" value="EnsemblFungi"/>
</dbReference>
<evidence type="ECO:0000256" key="10">
    <source>
        <dbReference type="ARBA" id="ARBA00022833"/>
    </source>
</evidence>
<dbReference type="OMA" id="HTTCHKC"/>
<dbReference type="SUPFAM" id="SSF57850">
    <property type="entry name" value="RING/U-box"/>
    <property type="match status" value="1"/>
</dbReference>
<dbReference type="GO" id="GO:0043022">
    <property type="term" value="F:ribosome binding"/>
    <property type="evidence" value="ECO:0007669"/>
    <property type="project" value="TreeGrafter"/>
</dbReference>
<keyword evidence="6" id="KW-0597">Phosphoprotein</keyword>
<dbReference type="Pfam" id="PF25447">
    <property type="entry name" value="RING_ZNF598"/>
    <property type="match status" value="1"/>
</dbReference>
<keyword evidence="7" id="KW-0808">Transferase</keyword>
<comment type="catalytic activity">
    <reaction evidence="1">
        <text>S-ubiquitinyl-[E2 ubiquitin-conjugating enzyme]-L-cysteine + [acceptor protein]-L-lysine = [E2 ubiquitin-conjugating enzyme]-L-cysteine + N(6)-ubiquitinyl-[acceptor protein]-L-lysine.</text>
        <dbReference type="EC" id="2.3.2.27"/>
    </reaction>
</comment>
<evidence type="ECO:0000256" key="1">
    <source>
        <dbReference type="ARBA" id="ARBA00000900"/>
    </source>
</evidence>
<keyword evidence="16" id="KW-1185">Reference proteome</keyword>
<keyword evidence="9 12" id="KW-0863">Zinc-finger</keyword>
<dbReference type="InterPro" id="IPR001841">
    <property type="entry name" value="Znf_RING"/>
</dbReference>